<organism evidence="2 3">
    <name type="scientific">Baudoinia panamericana (strain UAMH 10762)</name>
    <name type="common">Angels' share fungus</name>
    <name type="synonym">Baudoinia compniacensis (strain UAMH 10762)</name>
    <dbReference type="NCBI Taxonomy" id="717646"/>
    <lineage>
        <taxon>Eukaryota</taxon>
        <taxon>Fungi</taxon>
        <taxon>Dikarya</taxon>
        <taxon>Ascomycota</taxon>
        <taxon>Pezizomycotina</taxon>
        <taxon>Dothideomycetes</taxon>
        <taxon>Dothideomycetidae</taxon>
        <taxon>Mycosphaerellales</taxon>
        <taxon>Teratosphaeriaceae</taxon>
        <taxon>Baudoinia</taxon>
    </lineage>
</organism>
<dbReference type="InterPro" id="IPR025202">
    <property type="entry name" value="PLD-like_dom"/>
</dbReference>
<dbReference type="OrthoDB" id="2958217at2759"/>
<reference evidence="2 3" key="1">
    <citation type="journal article" date="2012" name="PLoS Pathog.">
        <title>Diverse lifestyles and strategies of plant pathogenesis encoded in the genomes of eighteen Dothideomycetes fungi.</title>
        <authorList>
            <person name="Ohm R.A."/>
            <person name="Feau N."/>
            <person name="Henrissat B."/>
            <person name="Schoch C.L."/>
            <person name="Horwitz B.A."/>
            <person name="Barry K.W."/>
            <person name="Condon B.J."/>
            <person name="Copeland A.C."/>
            <person name="Dhillon B."/>
            <person name="Glaser F."/>
            <person name="Hesse C.N."/>
            <person name="Kosti I."/>
            <person name="LaButti K."/>
            <person name="Lindquist E.A."/>
            <person name="Lucas S."/>
            <person name="Salamov A.A."/>
            <person name="Bradshaw R.E."/>
            <person name="Ciuffetti L."/>
            <person name="Hamelin R.C."/>
            <person name="Kema G.H.J."/>
            <person name="Lawrence C."/>
            <person name="Scott J.A."/>
            <person name="Spatafora J.W."/>
            <person name="Turgeon B.G."/>
            <person name="de Wit P.J.G.M."/>
            <person name="Zhong S."/>
            <person name="Goodwin S.B."/>
            <person name="Grigoriev I.V."/>
        </authorList>
    </citation>
    <scope>NUCLEOTIDE SEQUENCE [LARGE SCALE GENOMIC DNA]</scope>
    <source>
        <strain evidence="2 3">UAMH 10762</strain>
    </source>
</reference>
<feature type="domain" description="PLD phosphodiesterase" evidence="1">
    <location>
        <begin position="399"/>
        <end position="421"/>
    </location>
</feature>
<dbReference type="eggNOG" id="ENOG502RYWJ">
    <property type="taxonomic scope" value="Eukaryota"/>
</dbReference>
<dbReference type="HOGENOM" id="CLU_030268_0_0_1"/>
<dbReference type="GO" id="GO:0032049">
    <property type="term" value="P:cardiolipin biosynthetic process"/>
    <property type="evidence" value="ECO:0007669"/>
    <property type="project" value="UniProtKB-ARBA"/>
</dbReference>
<evidence type="ECO:0000259" key="1">
    <source>
        <dbReference type="PROSITE" id="PS50035"/>
    </source>
</evidence>
<keyword evidence="3" id="KW-1185">Reference proteome</keyword>
<sequence>MASTIDEETIAQLQAPEVVNATANSLTYYRSQPGNLRSYSNVESVSLGTGYSIYSSTILPAIRSTDFELILVTCFWARSATLDALNDALLELSAKGLSQERKIRIRICFSSSSLLQKLLHTQSLRGQTWTPSTWKSKLGLPAASELSGLDMEVISIFQLPFSVMHPKFVIVDRKRVLLPSCNVSWEEWFEGCVSLTGAVTEQFLTFWLNFWADENIAELPPVTQERETSSPLVADGSTNRLLAVRMLSGQDVPSTLLPSPHQRFNLPWLSSSAAPPTPLNIYLLTLFARAKRSIYIQTPNFTAEPVSTAVFGCLARGVDVSIVTSRKLMRLEQLVTAGTTTHRCVSELVERYMRLHEQVKAARTDTDAETGLVPRAVGQLIVNYYKPRNECDHEPVQSHLKLTIADQEIAVFGSGNMDRASWYTSQELGLALRSRKLVDDIWHCLQQAMADRTTTVYSSA</sequence>
<feature type="domain" description="PLD phosphodiesterase" evidence="1">
    <location>
        <begin position="160"/>
        <end position="187"/>
    </location>
</feature>
<dbReference type="PANTHER" id="PTHR21248">
    <property type="entry name" value="CARDIOLIPIN SYNTHASE"/>
    <property type="match status" value="1"/>
</dbReference>
<dbReference type="OMA" id="MDRASWY"/>
<dbReference type="Gene3D" id="3.30.870.10">
    <property type="entry name" value="Endonuclease Chain A"/>
    <property type="match status" value="2"/>
</dbReference>
<name>M2N0G6_BAUPA</name>
<dbReference type="InterPro" id="IPR001736">
    <property type="entry name" value="PLipase_D/transphosphatidylase"/>
</dbReference>
<dbReference type="SUPFAM" id="SSF56024">
    <property type="entry name" value="Phospholipase D/nuclease"/>
    <property type="match status" value="2"/>
</dbReference>
<dbReference type="PANTHER" id="PTHR21248:SF11">
    <property type="entry name" value="PLD PHOSPHODIESTERASE DOMAIN-CONTAINING PROTEIN"/>
    <property type="match status" value="1"/>
</dbReference>
<accession>M2N0G6</accession>
<dbReference type="Proteomes" id="UP000011761">
    <property type="component" value="Unassembled WGS sequence"/>
</dbReference>
<dbReference type="KEGG" id="bcom:BAUCODRAFT_151542"/>
<dbReference type="GeneID" id="19109146"/>
<gene>
    <name evidence="2" type="ORF">BAUCODRAFT_151542</name>
</gene>
<dbReference type="PROSITE" id="PS50035">
    <property type="entry name" value="PLD"/>
    <property type="match status" value="2"/>
</dbReference>
<dbReference type="GO" id="GO:0030572">
    <property type="term" value="F:phosphatidyltransferase activity"/>
    <property type="evidence" value="ECO:0007669"/>
    <property type="project" value="UniProtKB-ARBA"/>
</dbReference>
<dbReference type="AlphaFoldDB" id="M2N0G6"/>
<dbReference type="RefSeq" id="XP_007680590.1">
    <property type="nucleotide sequence ID" value="XM_007682400.1"/>
</dbReference>
<dbReference type="EMBL" id="KB445562">
    <property type="protein sequence ID" value="EMC92090.1"/>
    <property type="molecule type" value="Genomic_DNA"/>
</dbReference>
<dbReference type="CDD" id="cd00138">
    <property type="entry name" value="PLDc_SF"/>
    <property type="match status" value="1"/>
</dbReference>
<evidence type="ECO:0000313" key="3">
    <source>
        <dbReference type="Proteomes" id="UP000011761"/>
    </source>
</evidence>
<proteinExistence type="predicted"/>
<evidence type="ECO:0000313" key="2">
    <source>
        <dbReference type="EMBL" id="EMC92090.1"/>
    </source>
</evidence>
<dbReference type="Pfam" id="PF13091">
    <property type="entry name" value="PLDc_2"/>
    <property type="match status" value="1"/>
</dbReference>
<protein>
    <recommendedName>
        <fullName evidence="1">PLD phosphodiesterase domain-containing protein</fullName>
    </recommendedName>
</protein>